<dbReference type="GO" id="GO:0032267">
    <property type="term" value="F:tRNA(Ile)-lysidine synthase activity"/>
    <property type="evidence" value="ECO:0007669"/>
    <property type="project" value="UniProtKB-EC"/>
</dbReference>
<dbReference type="InterPro" id="IPR015262">
    <property type="entry name" value="tRNA_Ile_lys_synt_subst-bd"/>
</dbReference>
<dbReference type="HAMAP" id="MF_01161">
    <property type="entry name" value="tRNA_Ile_lys_synt"/>
    <property type="match status" value="1"/>
</dbReference>
<dbReference type="InterPro" id="IPR011063">
    <property type="entry name" value="TilS/TtcA_N"/>
</dbReference>
<evidence type="ECO:0000313" key="10">
    <source>
        <dbReference type="EMBL" id="WNC10961.1"/>
    </source>
</evidence>
<evidence type="ECO:0000256" key="5">
    <source>
        <dbReference type="ARBA" id="ARBA00022741"/>
    </source>
</evidence>
<dbReference type="NCBIfam" id="TIGR02432">
    <property type="entry name" value="lysidine_TilS_N"/>
    <property type="match status" value="1"/>
</dbReference>
<dbReference type="AlphaFoldDB" id="A0AAJ6MUA9"/>
<dbReference type="Pfam" id="PF01171">
    <property type="entry name" value="ATP_bind_3"/>
    <property type="match status" value="1"/>
</dbReference>
<comment type="similarity">
    <text evidence="8">Belongs to the tRNA(Ile)-lysidine synthase family.</text>
</comment>
<dbReference type="PANTHER" id="PTHR43033:SF1">
    <property type="entry name" value="TRNA(ILE)-LYSIDINE SYNTHASE-RELATED"/>
    <property type="match status" value="1"/>
</dbReference>
<dbReference type="Gene3D" id="1.20.59.20">
    <property type="match status" value="1"/>
</dbReference>
<protein>
    <recommendedName>
        <fullName evidence="8">tRNA(Ile)-lysidine synthase</fullName>
        <ecNumber evidence="8">6.3.4.19</ecNumber>
    </recommendedName>
    <alternativeName>
        <fullName evidence="8">tRNA(Ile)-2-lysyl-cytidine synthase</fullName>
    </alternativeName>
    <alternativeName>
        <fullName evidence="8">tRNA(Ile)-lysidine synthetase</fullName>
    </alternativeName>
</protein>
<dbReference type="NCBIfam" id="TIGR02433">
    <property type="entry name" value="lysidine_TilS_C"/>
    <property type="match status" value="1"/>
</dbReference>
<dbReference type="Gene3D" id="3.40.50.620">
    <property type="entry name" value="HUPs"/>
    <property type="match status" value="1"/>
</dbReference>
<comment type="domain">
    <text evidence="8">The N-terminal region contains the highly conserved SGGXDS motif, predicted to be a P-loop motif involved in ATP binding.</text>
</comment>
<dbReference type="GO" id="GO:0005737">
    <property type="term" value="C:cytoplasm"/>
    <property type="evidence" value="ECO:0007669"/>
    <property type="project" value="UniProtKB-SubCell"/>
</dbReference>
<evidence type="ECO:0000256" key="7">
    <source>
        <dbReference type="ARBA" id="ARBA00048539"/>
    </source>
</evidence>
<dbReference type="Pfam" id="PF09179">
    <property type="entry name" value="TilS"/>
    <property type="match status" value="1"/>
</dbReference>
<dbReference type="EC" id="6.3.4.19" evidence="8"/>
<dbReference type="InterPro" id="IPR012795">
    <property type="entry name" value="tRNA_Ile_lys_synt_N"/>
</dbReference>
<dbReference type="GO" id="GO:0006400">
    <property type="term" value="P:tRNA modification"/>
    <property type="evidence" value="ECO:0007669"/>
    <property type="project" value="UniProtKB-UniRule"/>
</dbReference>
<evidence type="ECO:0000313" key="11">
    <source>
        <dbReference type="Proteomes" id="UP001258207"/>
    </source>
</evidence>
<reference evidence="10" key="1">
    <citation type="submission" date="2023-09" db="EMBL/GenBank/DDBJ databases">
        <title>First report of Pseudomonas coleopterorum DJ13 causing leaf spot on Rhododendron pulchrum Sweet in China.</title>
        <authorList>
            <person name="Zhang Y."/>
        </authorList>
    </citation>
    <scope>NUCLEOTIDE SEQUENCE</scope>
    <source>
        <strain evidence="10">DJ13</strain>
    </source>
</reference>
<dbReference type="InterPro" id="IPR012796">
    <property type="entry name" value="Lysidine-tRNA-synth_C"/>
</dbReference>
<comment type="function">
    <text evidence="8">Ligates lysine onto the cytidine present at position 34 of the AUA codon-specific tRNA(Ile) that contains the anticodon CAU, in an ATP-dependent manner. Cytidine is converted to lysidine, thus changing the amino acid specificity of the tRNA from methionine to isoleucine.</text>
</comment>
<evidence type="ECO:0000256" key="3">
    <source>
        <dbReference type="ARBA" id="ARBA00022598"/>
    </source>
</evidence>
<dbReference type="SUPFAM" id="SSF82829">
    <property type="entry name" value="MesJ substrate recognition domain-like"/>
    <property type="match status" value="1"/>
</dbReference>
<name>A0AAJ6MUA9_9PSED</name>
<evidence type="ECO:0000256" key="2">
    <source>
        <dbReference type="ARBA" id="ARBA00022490"/>
    </source>
</evidence>
<dbReference type="CDD" id="cd01992">
    <property type="entry name" value="TilS_N"/>
    <property type="match status" value="1"/>
</dbReference>
<dbReference type="RefSeq" id="WP_310792584.1">
    <property type="nucleotide sequence ID" value="NZ_CP134081.1"/>
</dbReference>
<dbReference type="InterPro" id="IPR012094">
    <property type="entry name" value="tRNA_Ile_lys_synt"/>
</dbReference>
<comment type="catalytic activity">
    <reaction evidence="7 8">
        <text>cytidine(34) in tRNA(Ile2) + L-lysine + ATP = lysidine(34) in tRNA(Ile2) + AMP + diphosphate + H(+)</text>
        <dbReference type="Rhea" id="RHEA:43744"/>
        <dbReference type="Rhea" id="RHEA-COMP:10625"/>
        <dbReference type="Rhea" id="RHEA-COMP:10670"/>
        <dbReference type="ChEBI" id="CHEBI:15378"/>
        <dbReference type="ChEBI" id="CHEBI:30616"/>
        <dbReference type="ChEBI" id="CHEBI:32551"/>
        <dbReference type="ChEBI" id="CHEBI:33019"/>
        <dbReference type="ChEBI" id="CHEBI:82748"/>
        <dbReference type="ChEBI" id="CHEBI:83665"/>
        <dbReference type="ChEBI" id="CHEBI:456215"/>
        <dbReference type="EC" id="6.3.4.19"/>
    </reaction>
</comment>
<evidence type="ECO:0000256" key="6">
    <source>
        <dbReference type="ARBA" id="ARBA00022840"/>
    </source>
</evidence>
<dbReference type="PANTHER" id="PTHR43033">
    <property type="entry name" value="TRNA(ILE)-LYSIDINE SYNTHASE-RELATED"/>
    <property type="match status" value="1"/>
</dbReference>
<gene>
    <name evidence="8 10" type="primary">tilS</name>
    <name evidence="10" type="ORF">RI108_05955</name>
</gene>
<keyword evidence="2 8" id="KW-0963">Cytoplasm</keyword>
<dbReference type="InterPro" id="IPR014729">
    <property type="entry name" value="Rossmann-like_a/b/a_fold"/>
</dbReference>
<keyword evidence="5 8" id="KW-0547">Nucleotide-binding</keyword>
<comment type="subcellular location">
    <subcellularLocation>
        <location evidence="1 8">Cytoplasm</location>
    </subcellularLocation>
</comment>
<dbReference type="Proteomes" id="UP001258207">
    <property type="component" value="Chromosome"/>
</dbReference>
<dbReference type="SUPFAM" id="SSF52402">
    <property type="entry name" value="Adenine nucleotide alpha hydrolases-like"/>
    <property type="match status" value="1"/>
</dbReference>
<keyword evidence="3 8" id="KW-0436">Ligase</keyword>
<evidence type="ECO:0000259" key="9">
    <source>
        <dbReference type="SMART" id="SM00977"/>
    </source>
</evidence>
<dbReference type="SMART" id="SM00977">
    <property type="entry name" value="TilS_C"/>
    <property type="match status" value="1"/>
</dbReference>
<dbReference type="Pfam" id="PF11734">
    <property type="entry name" value="TilS_C"/>
    <property type="match status" value="1"/>
</dbReference>
<evidence type="ECO:0000256" key="1">
    <source>
        <dbReference type="ARBA" id="ARBA00004496"/>
    </source>
</evidence>
<feature type="domain" description="Lysidine-tRNA(Ile) synthetase C-terminal" evidence="9">
    <location>
        <begin position="360"/>
        <end position="424"/>
    </location>
</feature>
<keyword evidence="6 8" id="KW-0067">ATP-binding</keyword>
<dbReference type="EMBL" id="CP134081">
    <property type="protein sequence ID" value="WNC10961.1"/>
    <property type="molecule type" value="Genomic_DNA"/>
</dbReference>
<organism evidence="10 11">
    <name type="scientific">Pseudomonas coleopterorum</name>
    <dbReference type="NCBI Taxonomy" id="1605838"/>
    <lineage>
        <taxon>Bacteria</taxon>
        <taxon>Pseudomonadati</taxon>
        <taxon>Pseudomonadota</taxon>
        <taxon>Gammaproteobacteria</taxon>
        <taxon>Pseudomonadales</taxon>
        <taxon>Pseudomonadaceae</taxon>
        <taxon>Pseudomonas</taxon>
    </lineage>
</organism>
<dbReference type="SUPFAM" id="SSF56037">
    <property type="entry name" value="PheT/TilS domain"/>
    <property type="match status" value="1"/>
</dbReference>
<evidence type="ECO:0000256" key="8">
    <source>
        <dbReference type="HAMAP-Rule" id="MF_01161"/>
    </source>
</evidence>
<keyword evidence="4 8" id="KW-0819">tRNA processing</keyword>
<feature type="binding site" evidence="8">
    <location>
        <begin position="29"/>
        <end position="34"/>
    </location>
    <ligand>
        <name>ATP</name>
        <dbReference type="ChEBI" id="CHEBI:30616"/>
    </ligand>
</feature>
<evidence type="ECO:0000256" key="4">
    <source>
        <dbReference type="ARBA" id="ARBA00022694"/>
    </source>
</evidence>
<accession>A0AAJ6MUA9</accession>
<sequence>MRESSVLMQRLQARLQPYLSAPAWYVAFSGGLDSTVLLHLLAGLPKRPPLTALHIHHGLQSVADTWPAHCQSLCDELGVPLRIIRVQVENGPSLEQAARQARYRAFDGILGSGDVLFAAQHQDDQAETLLFRLLRGAGVRGLAAMPQQRPQGQGILARPLLDEPRSALVAYARAEGLDWIDDPSNTDTRFSRNYLRHDVLPVITARWPQAAGSIARAAAHLGEAAQLLEELAEADLEPARASVEHSWLAVPSLALAPLQALSDSRQRNALQFWLARLTRLPDTQHWVGWTSVRDADAAATPVWRLTDGELHRAHGRIWWVSGQWSQAQPAVQTWPSLEQTLQLAGNGEVRWQGSPPPGQAQIRYRQGGEGLRLPARGQRDLKRLLNESRLPGFVRDRLPLLFVDDQLVAVANLPLSSVDGLLVWSPPTGEQSLR</sequence>
<dbReference type="GO" id="GO:0005524">
    <property type="term" value="F:ATP binding"/>
    <property type="evidence" value="ECO:0007669"/>
    <property type="project" value="UniProtKB-UniRule"/>
</dbReference>
<proteinExistence type="inferred from homology"/>